<dbReference type="PROSITE" id="PS00710">
    <property type="entry name" value="PGM_PMM"/>
    <property type="match status" value="1"/>
</dbReference>
<comment type="cofactor">
    <cofactor evidence="2">
        <name>Mg(2+)</name>
        <dbReference type="ChEBI" id="CHEBI:18420"/>
    </cofactor>
</comment>
<keyword evidence="8 14" id="KW-0479">Metal-binding</keyword>
<dbReference type="STRING" id="661089.ciss_00930"/>
<dbReference type="InterPro" id="IPR005844">
    <property type="entry name" value="A-D-PHexomutase_a/b/a-I"/>
</dbReference>
<evidence type="ECO:0000256" key="13">
    <source>
        <dbReference type="ARBA" id="ARBA00041467"/>
    </source>
</evidence>
<dbReference type="Pfam" id="PF02878">
    <property type="entry name" value="PGM_PMM_I"/>
    <property type="match status" value="1"/>
</dbReference>
<evidence type="ECO:0000256" key="3">
    <source>
        <dbReference type="ARBA" id="ARBA00005164"/>
    </source>
</evidence>
<comment type="pathway">
    <text evidence="4">Lipid metabolism.</text>
</comment>
<dbReference type="AlphaFoldDB" id="A0A1L8CZ18"/>
<dbReference type="EMBL" id="BDJL01000001">
    <property type="protein sequence ID" value="GAV24160.1"/>
    <property type="molecule type" value="Genomic_DNA"/>
</dbReference>
<evidence type="ECO:0000259" key="15">
    <source>
        <dbReference type="Pfam" id="PF00408"/>
    </source>
</evidence>
<reference evidence="20" key="1">
    <citation type="submission" date="2016-12" db="EMBL/GenBank/DDBJ databases">
        <title>Draft Genome Sequences od Carboxydothermus pertinax and islandicus, Hydrogenogenic Carboxydotrophic Bacteria.</title>
        <authorList>
            <person name="Fukuyama Y."/>
            <person name="Ohmae K."/>
            <person name="Yoneda Y."/>
            <person name="Yoshida T."/>
            <person name="Sako Y."/>
        </authorList>
    </citation>
    <scope>NUCLEOTIDE SEQUENCE [LARGE SCALE GENOMIC DNA]</scope>
    <source>
        <strain evidence="20">SET</strain>
    </source>
</reference>
<name>A0A1L8CZ18_9THEO</name>
<evidence type="ECO:0000256" key="1">
    <source>
        <dbReference type="ARBA" id="ARBA00000443"/>
    </source>
</evidence>
<dbReference type="InterPro" id="IPR016055">
    <property type="entry name" value="A-D-PHexomutase_a/b/a-I/II/III"/>
</dbReference>
<protein>
    <recommendedName>
        <fullName evidence="11">Phosphoglucomutase</fullName>
        <ecNumber evidence="6">5.4.2.2</ecNumber>
    </recommendedName>
    <alternativeName>
        <fullName evidence="13">Alpha-phosphoglucomutase</fullName>
    </alternativeName>
    <alternativeName>
        <fullName evidence="12">Glucose phosphomutase</fullName>
    </alternativeName>
</protein>
<keyword evidence="9 14" id="KW-0460">Magnesium</keyword>
<dbReference type="InterPro" id="IPR005843">
    <property type="entry name" value="A-D-PHexomutase_C"/>
</dbReference>
<dbReference type="GO" id="GO:0000287">
    <property type="term" value="F:magnesium ion binding"/>
    <property type="evidence" value="ECO:0007669"/>
    <property type="project" value="InterPro"/>
</dbReference>
<proteinExistence type="inferred from homology"/>
<dbReference type="Gene3D" id="3.40.120.10">
    <property type="entry name" value="Alpha-D-Glucose-1,6-Bisphosphate, subunit A, domain 3"/>
    <property type="match status" value="3"/>
</dbReference>
<comment type="similarity">
    <text evidence="5 14">Belongs to the phosphohexose mutase family.</text>
</comment>
<dbReference type="InterPro" id="IPR005846">
    <property type="entry name" value="A-D-PHexomutase_a/b/a-III"/>
</dbReference>
<dbReference type="Pfam" id="PF00408">
    <property type="entry name" value="PGM_PMM_IV"/>
    <property type="match status" value="1"/>
</dbReference>
<feature type="domain" description="Alpha-D-phosphohexomutase alpha/beta/alpha" evidence="17">
    <location>
        <begin position="153"/>
        <end position="248"/>
    </location>
</feature>
<evidence type="ECO:0000313" key="20">
    <source>
        <dbReference type="Proteomes" id="UP000187338"/>
    </source>
</evidence>
<dbReference type="GO" id="GO:0004614">
    <property type="term" value="F:phosphoglucomutase activity"/>
    <property type="evidence" value="ECO:0007669"/>
    <property type="project" value="UniProtKB-EC"/>
</dbReference>
<organism evidence="19 20">
    <name type="scientific">Carboxydothermus islandicus</name>
    <dbReference type="NCBI Taxonomy" id="661089"/>
    <lineage>
        <taxon>Bacteria</taxon>
        <taxon>Bacillati</taxon>
        <taxon>Bacillota</taxon>
        <taxon>Clostridia</taxon>
        <taxon>Thermoanaerobacterales</taxon>
        <taxon>Thermoanaerobacteraceae</taxon>
        <taxon>Carboxydothermus</taxon>
    </lineage>
</organism>
<dbReference type="Pfam" id="PF02880">
    <property type="entry name" value="PGM_PMM_III"/>
    <property type="match status" value="1"/>
</dbReference>
<dbReference type="InterPro" id="IPR036900">
    <property type="entry name" value="A-D-PHexomutase_C_sf"/>
</dbReference>
<dbReference type="Proteomes" id="UP000187338">
    <property type="component" value="Unassembled WGS sequence"/>
</dbReference>
<dbReference type="GO" id="GO:0008973">
    <property type="term" value="F:phosphopentomutase activity"/>
    <property type="evidence" value="ECO:0007669"/>
    <property type="project" value="TreeGrafter"/>
</dbReference>
<gene>
    <name evidence="19" type="ORF">ciss_00930</name>
</gene>
<dbReference type="PANTHER" id="PTHR45745:SF1">
    <property type="entry name" value="PHOSPHOGLUCOMUTASE 2B-RELATED"/>
    <property type="match status" value="1"/>
</dbReference>
<dbReference type="InterPro" id="IPR016066">
    <property type="entry name" value="A-D-PHexomutase_CS"/>
</dbReference>
<dbReference type="SUPFAM" id="SSF55957">
    <property type="entry name" value="Phosphoglucomutase, C-terminal domain"/>
    <property type="match status" value="1"/>
</dbReference>
<dbReference type="SUPFAM" id="SSF53738">
    <property type="entry name" value="Phosphoglucomutase, first 3 domains"/>
    <property type="match status" value="2"/>
</dbReference>
<evidence type="ECO:0000256" key="9">
    <source>
        <dbReference type="ARBA" id="ARBA00022842"/>
    </source>
</evidence>
<dbReference type="Pfam" id="PF02879">
    <property type="entry name" value="PGM_PMM_II"/>
    <property type="match status" value="1"/>
</dbReference>
<accession>A0A1L8CZ18</accession>
<dbReference type="Gene3D" id="3.30.310.50">
    <property type="entry name" value="Alpha-D-phosphohexomutase, C-terminal domain"/>
    <property type="match status" value="1"/>
</dbReference>
<dbReference type="PRINTS" id="PR00509">
    <property type="entry name" value="PGMPMM"/>
</dbReference>
<evidence type="ECO:0000256" key="4">
    <source>
        <dbReference type="ARBA" id="ARBA00005189"/>
    </source>
</evidence>
<dbReference type="PANTHER" id="PTHR45745">
    <property type="entry name" value="PHOSPHOMANNOMUTASE 45A"/>
    <property type="match status" value="1"/>
</dbReference>
<evidence type="ECO:0000259" key="17">
    <source>
        <dbReference type="Pfam" id="PF02879"/>
    </source>
</evidence>
<sequence length="458" mass="50439">MIKFGTDGWRGIIAKDFTFANLEKVTLGLAAYLQEKYQDGAVVVGYDCRFLSEHFAGAVVEILLKSGFDVYLPEKFVPTPYVAFAINKLKAIGGVMLTASHNPPEYNGFKFIPDYAGPALPDVTDRLEQLINAGAVPSLKEKGKKLTLELESAYVDHLKKLTGLNPGQGTVVVDPMYGAGQGYLEKVLTDFGYNVYTIRNFRDPLFGGGMPEPKRKELQPLVEAMKNKKADLGLALDGDADRFGVVEGERLFTANEILILTYHYLIESGQGGDVARTVPTTHLLDKMARANGFNVIETPVGFKYIGKALREGAVLGGEESGGLSIAGHVPEKDGILADLLAVKIREFFKKPLSEVLEDIYTRYGRSYTRRDDYRTTPEQKEEILKRLSALKLTEIAGEKVVRESRIDGVKWELQSGGFALVRASGTEPVFRIYGEAASEEKLDLLLNEIKMVVLGTVL</sequence>
<evidence type="ECO:0000256" key="11">
    <source>
        <dbReference type="ARBA" id="ARBA00039995"/>
    </source>
</evidence>
<evidence type="ECO:0000256" key="12">
    <source>
        <dbReference type="ARBA" id="ARBA00041398"/>
    </source>
</evidence>
<dbReference type="InterPro" id="IPR005845">
    <property type="entry name" value="A-D-PHexomutase_a/b/a-II"/>
</dbReference>
<dbReference type="GO" id="GO:0005975">
    <property type="term" value="P:carbohydrate metabolic process"/>
    <property type="evidence" value="ECO:0007669"/>
    <property type="project" value="InterPro"/>
</dbReference>
<dbReference type="EC" id="5.4.2.2" evidence="6"/>
<dbReference type="RefSeq" id="WP_075864378.1">
    <property type="nucleotide sequence ID" value="NZ_BDJL01000001.1"/>
</dbReference>
<keyword evidence="20" id="KW-1185">Reference proteome</keyword>
<comment type="catalytic activity">
    <reaction evidence="1">
        <text>alpha-D-glucose 1-phosphate = alpha-D-glucose 6-phosphate</text>
        <dbReference type="Rhea" id="RHEA:23536"/>
        <dbReference type="ChEBI" id="CHEBI:58225"/>
        <dbReference type="ChEBI" id="CHEBI:58601"/>
        <dbReference type="EC" id="5.4.2.2"/>
    </reaction>
</comment>
<evidence type="ECO:0000259" key="18">
    <source>
        <dbReference type="Pfam" id="PF02880"/>
    </source>
</evidence>
<keyword evidence="10" id="KW-0413">Isomerase</keyword>
<evidence type="ECO:0000259" key="16">
    <source>
        <dbReference type="Pfam" id="PF02878"/>
    </source>
</evidence>
<evidence type="ECO:0000256" key="10">
    <source>
        <dbReference type="ARBA" id="ARBA00023235"/>
    </source>
</evidence>
<evidence type="ECO:0000256" key="14">
    <source>
        <dbReference type="RuleBase" id="RU004326"/>
    </source>
</evidence>
<keyword evidence="7" id="KW-0597">Phosphoprotein</keyword>
<evidence type="ECO:0000256" key="5">
    <source>
        <dbReference type="ARBA" id="ARBA00010231"/>
    </source>
</evidence>
<evidence type="ECO:0000256" key="8">
    <source>
        <dbReference type="ARBA" id="ARBA00022723"/>
    </source>
</evidence>
<comment type="caution">
    <text evidence="19">The sequence shown here is derived from an EMBL/GenBank/DDBJ whole genome shotgun (WGS) entry which is preliminary data.</text>
</comment>
<comment type="pathway">
    <text evidence="3">Glycolipid metabolism; diglucosyl-diacylglycerol biosynthesis.</text>
</comment>
<dbReference type="InterPro" id="IPR005841">
    <property type="entry name" value="Alpha-D-phosphohexomutase_SF"/>
</dbReference>
<evidence type="ECO:0000256" key="7">
    <source>
        <dbReference type="ARBA" id="ARBA00022553"/>
    </source>
</evidence>
<evidence type="ECO:0000256" key="6">
    <source>
        <dbReference type="ARBA" id="ARBA00012728"/>
    </source>
</evidence>
<evidence type="ECO:0000313" key="19">
    <source>
        <dbReference type="EMBL" id="GAV24160.1"/>
    </source>
</evidence>
<evidence type="ECO:0000256" key="2">
    <source>
        <dbReference type="ARBA" id="ARBA00001946"/>
    </source>
</evidence>
<dbReference type="CDD" id="cd05800">
    <property type="entry name" value="PGM_like2"/>
    <property type="match status" value="1"/>
</dbReference>
<feature type="domain" description="Alpha-D-phosphohexomutase alpha/beta/alpha" evidence="16">
    <location>
        <begin position="2"/>
        <end position="133"/>
    </location>
</feature>
<dbReference type="GO" id="GO:0006166">
    <property type="term" value="P:purine ribonucleoside salvage"/>
    <property type="evidence" value="ECO:0007669"/>
    <property type="project" value="TreeGrafter"/>
</dbReference>
<feature type="domain" description="Alpha-D-phosphohexomutase alpha/beta/alpha" evidence="18">
    <location>
        <begin position="255"/>
        <end position="363"/>
    </location>
</feature>
<feature type="domain" description="Alpha-D-phosphohexomutase C-terminal" evidence="15">
    <location>
        <begin position="397"/>
        <end position="449"/>
    </location>
</feature>